<gene>
    <name evidence="2" type="ORF">PARHAE_00911</name>
</gene>
<name>A0A3S4GPG8_9RHOB</name>
<feature type="compositionally biased region" description="Basic and acidic residues" evidence="1">
    <location>
        <begin position="550"/>
        <end position="566"/>
    </location>
</feature>
<feature type="region of interest" description="Disordered" evidence="1">
    <location>
        <begin position="523"/>
        <end position="572"/>
    </location>
</feature>
<protein>
    <recommendedName>
        <fullName evidence="4">Fibronectin type-III domain-containing protein</fullName>
    </recommendedName>
</protein>
<evidence type="ECO:0000313" key="2">
    <source>
        <dbReference type="EMBL" id="VDS07733.1"/>
    </source>
</evidence>
<organism evidence="2 3">
    <name type="scientific">Paracoccus haematequi</name>
    <dbReference type="NCBI Taxonomy" id="2491866"/>
    <lineage>
        <taxon>Bacteria</taxon>
        <taxon>Pseudomonadati</taxon>
        <taxon>Pseudomonadota</taxon>
        <taxon>Alphaproteobacteria</taxon>
        <taxon>Rhodobacterales</taxon>
        <taxon>Paracoccaceae</taxon>
        <taxon>Paracoccus</taxon>
    </lineage>
</organism>
<reference evidence="2 3" key="1">
    <citation type="submission" date="2018-12" db="EMBL/GenBank/DDBJ databases">
        <authorList>
            <person name="Criscuolo A."/>
        </authorList>
    </citation>
    <scope>NUCLEOTIDE SEQUENCE [LARGE SCALE GENOMIC DNA]</scope>
    <source>
        <strain evidence="2">ACIP1116241</strain>
    </source>
</reference>
<evidence type="ECO:0000313" key="3">
    <source>
        <dbReference type="Proteomes" id="UP000270743"/>
    </source>
</evidence>
<evidence type="ECO:0000256" key="1">
    <source>
        <dbReference type="SAM" id="MobiDB-lite"/>
    </source>
</evidence>
<keyword evidence="3" id="KW-1185">Reference proteome</keyword>
<dbReference type="AlphaFoldDB" id="A0A3S4GPG8"/>
<proteinExistence type="predicted"/>
<accession>A0A3S4GPG8</accession>
<sequence>MADPATKAAVSMPARFLRPGPGRAYPARMTTILHRLCLLAMIGAALLAAPASAAPAQPLTITAQTSPDGSRLGLSWTARGGAMPQVFRRNLGQTGIESWAPYQPEILLPQRILDVGLQPGQAYEYQIRLETGDKTLIGYWTAGTKVPVAPQSGHAVLVVDDTLAAVLADRLDRLMMDLLGDGWTVTRIDAPRSASDPADNMIRAIALRQRISDVLTANRGAASVLLIGHLPVVRSGWIAPDGHDKHPQATDLFYVTPDAFWRPAQTPTGELALHPTLIPGGHIAAPIGRVDFADLSPAFGTETDLLAAWLDRNHAWRRAEAPAPPRAYAASDHLTVEKLGLVNILGPKAVIEAGHHNHQGKGPYLFGIDFGSHRGLDYAEKPPVEAVFTINFGSGKQQFDRGDNPMRALVAASDRALTTAWGGRPSWLLHGMALNETIGQAQMRTANNGDVTKGKLETREYGLTGNYDWINPVWVNLIGDPTLRPFPQRPATEFTATRDGKGVRLGWRLPEDADSAVLAARGRTGRDTCDPPAGGYGPDRVRAKGLPVKFSDKTAEGSPRWRRDPWPPRGGW</sequence>
<dbReference type="EMBL" id="UZWE01000023">
    <property type="protein sequence ID" value="VDS07733.1"/>
    <property type="molecule type" value="Genomic_DNA"/>
</dbReference>
<dbReference type="Proteomes" id="UP000270743">
    <property type="component" value="Unassembled WGS sequence"/>
</dbReference>
<evidence type="ECO:0008006" key="4">
    <source>
        <dbReference type="Google" id="ProtNLM"/>
    </source>
</evidence>